<comment type="caution">
    <text evidence="9">The sequence shown here is derived from an EMBL/GenBank/DDBJ whole genome shotgun (WGS) entry which is preliminary data.</text>
</comment>
<dbReference type="PROSITE" id="PS50850">
    <property type="entry name" value="MFS"/>
    <property type="match status" value="1"/>
</dbReference>
<feature type="transmembrane region" description="Helical" evidence="7">
    <location>
        <begin position="75"/>
        <end position="95"/>
    </location>
</feature>
<proteinExistence type="predicted"/>
<protein>
    <submittedName>
        <fullName evidence="9">MFS transporter</fullName>
    </submittedName>
</protein>
<dbReference type="EMBL" id="BAAALT010000059">
    <property type="protein sequence ID" value="GAA1801210.1"/>
    <property type="molecule type" value="Genomic_DNA"/>
</dbReference>
<evidence type="ECO:0000256" key="1">
    <source>
        <dbReference type="ARBA" id="ARBA00004651"/>
    </source>
</evidence>
<feature type="region of interest" description="Disordered" evidence="6">
    <location>
        <begin position="222"/>
        <end position="247"/>
    </location>
</feature>
<comment type="subcellular location">
    <subcellularLocation>
        <location evidence="1">Cell membrane</location>
        <topology evidence="1">Multi-pass membrane protein</topology>
    </subcellularLocation>
</comment>
<evidence type="ECO:0000256" key="3">
    <source>
        <dbReference type="ARBA" id="ARBA00022692"/>
    </source>
</evidence>
<keyword evidence="10" id="KW-1185">Reference proteome</keyword>
<feature type="transmembrane region" description="Helical" evidence="7">
    <location>
        <begin position="308"/>
        <end position="328"/>
    </location>
</feature>
<feature type="transmembrane region" description="Helical" evidence="7">
    <location>
        <begin position="340"/>
        <end position="359"/>
    </location>
</feature>
<keyword evidence="4 7" id="KW-1133">Transmembrane helix</keyword>
<feature type="transmembrane region" description="Helical" evidence="7">
    <location>
        <begin position="195"/>
        <end position="215"/>
    </location>
</feature>
<keyword evidence="5 7" id="KW-0472">Membrane</keyword>
<dbReference type="PANTHER" id="PTHR23505">
    <property type="entry name" value="SPINSTER"/>
    <property type="match status" value="1"/>
</dbReference>
<dbReference type="Proteomes" id="UP001500218">
    <property type="component" value="Unassembled WGS sequence"/>
</dbReference>
<dbReference type="InterPro" id="IPR036259">
    <property type="entry name" value="MFS_trans_sf"/>
</dbReference>
<evidence type="ECO:0000256" key="6">
    <source>
        <dbReference type="SAM" id="MobiDB-lite"/>
    </source>
</evidence>
<feature type="transmembrane region" description="Helical" evidence="7">
    <location>
        <begin position="107"/>
        <end position="130"/>
    </location>
</feature>
<evidence type="ECO:0000256" key="7">
    <source>
        <dbReference type="SAM" id="Phobius"/>
    </source>
</evidence>
<keyword evidence="2" id="KW-0813">Transport</keyword>
<evidence type="ECO:0000256" key="4">
    <source>
        <dbReference type="ARBA" id="ARBA00022989"/>
    </source>
</evidence>
<keyword evidence="3 7" id="KW-0812">Transmembrane</keyword>
<gene>
    <name evidence="9" type="ORF">GCM10009682_23700</name>
</gene>
<evidence type="ECO:0000256" key="2">
    <source>
        <dbReference type="ARBA" id="ARBA00022448"/>
    </source>
</evidence>
<reference evidence="10" key="1">
    <citation type="journal article" date="2019" name="Int. J. Syst. Evol. Microbiol.">
        <title>The Global Catalogue of Microorganisms (GCM) 10K type strain sequencing project: providing services to taxonomists for standard genome sequencing and annotation.</title>
        <authorList>
            <consortium name="The Broad Institute Genomics Platform"/>
            <consortium name="The Broad Institute Genome Sequencing Center for Infectious Disease"/>
            <person name="Wu L."/>
            <person name="Ma J."/>
        </authorList>
    </citation>
    <scope>NUCLEOTIDE SEQUENCE [LARGE SCALE GENOMIC DNA]</scope>
    <source>
        <strain evidence="10">JCM 13250</strain>
    </source>
</reference>
<organism evidence="9 10">
    <name type="scientific">Luedemannella flava</name>
    <dbReference type="NCBI Taxonomy" id="349316"/>
    <lineage>
        <taxon>Bacteria</taxon>
        <taxon>Bacillati</taxon>
        <taxon>Actinomycetota</taxon>
        <taxon>Actinomycetes</taxon>
        <taxon>Micromonosporales</taxon>
        <taxon>Micromonosporaceae</taxon>
        <taxon>Luedemannella</taxon>
    </lineage>
</organism>
<feature type="transmembrane region" description="Helical" evidence="7">
    <location>
        <begin position="136"/>
        <end position="153"/>
    </location>
</feature>
<dbReference type="Gene3D" id="1.20.1250.20">
    <property type="entry name" value="MFS general substrate transporter like domains"/>
    <property type="match status" value="1"/>
</dbReference>
<name>A0ABP4Y6Y1_9ACTN</name>
<accession>A0ABP4Y6Y1</accession>
<evidence type="ECO:0000259" key="8">
    <source>
        <dbReference type="PROSITE" id="PS50850"/>
    </source>
</evidence>
<sequence>MWLARSARSTAGAARASPARAAHGVLCRLTAAFGGPLRARVVFLLTAVMALNSADLGALGAVAPQLQANMELPHTQLGLLATASAGVGAAAAVPMGAAADRLPRVRLLVGCVATWSGALALAGAAPSYLWLLLSRLGLGAAAVAAGPLLSSLLGDLFPIEERARVLGWILTGEMLGAGVGLLVGGNIAAAWSWRWAFWLLSVPGGGLAAAVARWLPEPARGGASRLRPGAAQVPVSPDQPHHRPTPQARRVRATLAESLSGMAAALHIRTVRVLIVASAVGYFFFAGLRTFGLVFIERRFAVGPVQVSGLVPVIGVGAILGTMAGGRVADALLNHGHRAARIMVPAVAYISVAVVLAPALFTTSLWWAVPFITVAAGLLASANPPLDAARLDIVAPGLWGRAESLRTLLRMTGEATAPLCFGMLADLLAGPGGRANATGLRETFLIMLVPLAANGLLVLRGRSSYCGDVQAASGSGEARRDRPDHS</sequence>
<evidence type="ECO:0000313" key="10">
    <source>
        <dbReference type="Proteomes" id="UP001500218"/>
    </source>
</evidence>
<dbReference type="Pfam" id="PF07690">
    <property type="entry name" value="MFS_1"/>
    <property type="match status" value="1"/>
</dbReference>
<dbReference type="SUPFAM" id="SSF103473">
    <property type="entry name" value="MFS general substrate transporter"/>
    <property type="match status" value="1"/>
</dbReference>
<feature type="domain" description="Major facilitator superfamily (MFS) profile" evidence="8">
    <location>
        <begin position="41"/>
        <end position="466"/>
    </location>
</feature>
<dbReference type="PANTHER" id="PTHR23505:SF79">
    <property type="entry name" value="PROTEIN SPINSTER"/>
    <property type="match status" value="1"/>
</dbReference>
<feature type="transmembrane region" description="Helical" evidence="7">
    <location>
        <begin position="41"/>
        <end position="63"/>
    </location>
</feature>
<evidence type="ECO:0000313" key="9">
    <source>
        <dbReference type="EMBL" id="GAA1801210.1"/>
    </source>
</evidence>
<dbReference type="InterPro" id="IPR011701">
    <property type="entry name" value="MFS"/>
</dbReference>
<dbReference type="InterPro" id="IPR020846">
    <property type="entry name" value="MFS_dom"/>
</dbReference>
<evidence type="ECO:0000256" key="5">
    <source>
        <dbReference type="ARBA" id="ARBA00023136"/>
    </source>
</evidence>
<feature type="transmembrane region" description="Helical" evidence="7">
    <location>
        <begin position="165"/>
        <end position="189"/>
    </location>
</feature>
<dbReference type="InterPro" id="IPR044770">
    <property type="entry name" value="MFS_spinster-like"/>
</dbReference>
<feature type="transmembrane region" description="Helical" evidence="7">
    <location>
        <begin position="273"/>
        <end position="296"/>
    </location>
</feature>